<protein>
    <recommendedName>
        <fullName evidence="3">Type II toxin-antitoxin system RelE/ParE family toxin</fullName>
    </recommendedName>
</protein>
<reference evidence="1 2" key="1">
    <citation type="submission" date="2013-04" db="EMBL/GenBank/DDBJ databases">
        <title>The Genome Sequence of Treponema vincentii F0403.</title>
        <authorList>
            <consortium name="The Broad Institute Genomics Platform"/>
            <person name="Earl A."/>
            <person name="Ward D."/>
            <person name="Feldgarden M."/>
            <person name="Gevers D."/>
            <person name="Leonetti C."/>
            <person name="Izard J."/>
            <person name="Walker B."/>
            <person name="Young S."/>
            <person name="Zeng Q."/>
            <person name="Gargeya S."/>
            <person name="Fitzgerald M."/>
            <person name="Haas B."/>
            <person name="Abouelleil A."/>
            <person name="Allen A.W."/>
            <person name="Alvarado L."/>
            <person name="Arachchi H.M."/>
            <person name="Berlin A.M."/>
            <person name="Chapman S.B."/>
            <person name="Gainer-Dewar J."/>
            <person name="Goldberg J."/>
            <person name="Griggs A."/>
            <person name="Gujja S."/>
            <person name="Hansen M."/>
            <person name="Howarth C."/>
            <person name="Imamovic A."/>
            <person name="Ireland A."/>
            <person name="Larimer J."/>
            <person name="McCowan C."/>
            <person name="Murphy C."/>
            <person name="Pearson M."/>
            <person name="Poon T.W."/>
            <person name="Priest M."/>
            <person name="Roberts A."/>
            <person name="Saif S."/>
            <person name="Shea T."/>
            <person name="Sisk P."/>
            <person name="Sykes S."/>
            <person name="Wortman J."/>
            <person name="Nusbaum C."/>
            <person name="Birren B."/>
        </authorList>
    </citation>
    <scope>NUCLEOTIDE SEQUENCE [LARGE SCALE GENOMIC DNA]</scope>
    <source>
        <strain evidence="1 2">F0403</strain>
    </source>
</reference>
<proteinExistence type="predicted"/>
<dbReference type="Pfam" id="PF05973">
    <property type="entry name" value="Gp49"/>
    <property type="match status" value="1"/>
</dbReference>
<sequence length="118" mass="13695">MYRKVTFYKTIDGKCPVAEFIDAQPLKVAAKIAWVLKLVQELEVIPKSYLKKITDTEFYECRIEMSGNIYRILGFFYNGNLVVLTNGFQKKTQKTPTKEINICKERMKDFISRGDING</sequence>
<dbReference type="AlphaFoldDB" id="S3L997"/>
<gene>
    <name evidence="1" type="ORF">HMPREF1222_00839</name>
</gene>
<organism evidence="1 2">
    <name type="scientific">Treponema vincentii F0403</name>
    <dbReference type="NCBI Taxonomy" id="1125702"/>
    <lineage>
        <taxon>Bacteria</taxon>
        <taxon>Pseudomonadati</taxon>
        <taxon>Spirochaetota</taxon>
        <taxon>Spirochaetia</taxon>
        <taxon>Spirochaetales</taxon>
        <taxon>Treponemataceae</taxon>
        <taxon>Treponema</taxon>
    </lineage>
</organism>
<dbReference type="HOGENOM" id="CLU_122734_5_1_12"/>
<dbReference type="Proteomes" id="UP000014605">
    <property type="component" value="Unassembled WGS sequence"/>
</dbReference>
<dbReference type="PATRIC" id="fig|1125702.3.peg.875"/>
<keyword evidence="2" id="KW-1185">Reference proteome</keyword>
<dbReference type="InterPro" id="IPR009241">
    <property type="entry name" value="HigB-like"/>
</dbReference>
<comment type="caution">
    <text evidence="1">The sequence shown here is derived from an EMBL/GenBank/DDBJ whole genome shotgun (WGS) entry which is preliminary data.</text>
</comment>
<evidence type="ECO:0008006" key="3">
    <source>
        <dbReference type="Google" id="ProtNLM"/>
    </source>
</evidence>
<evidence type="ECO:0000313" key="2">
    <source>
        <dbReference type="Proteomes" id="UP000014605"/>
    </source>
</evidence>
<dbReference type="RefSeq" id="WP_016518347.1">
    <property type="nucleotide sequence ID" value="NZ_KE332512.1"/>
</dbReference>
<accession>S3L997</accession>
<name>S3L997_9SPIR</name>
<evidence type="ECO:0000313" key="1">
    <source>
        <dbReference type="EMBL" id="EPF47023.1"/>
    </source>
</evidence>
<dbReference type="GeneID" id="301461021"/>
<dbReference type="EMBL" id="ATFC01000007">
    <property type="protein sequence ID" value="EPF47023.1"/>
    <property type="molecule type" value="Genomic_DNA"/>
</dbReference>